<organism evidence="2 3">
    <name type="scientific">Volvox africanus</name>
    <dbReference type="NCBI Taxonomy" id="51714"/>
    <lineage>
        <taxon>Eukaryota</taxon>
        <taxon>Viridiplantae</taxon>
        <taxon>Chlorophyta</taxon>
        <taxon>core chlorophytes</taxon>
        <taxon>Chlorophyceae</taxon>
        <taxon>CS clade</taxon>
        <taxon>Chlamydomonadales</taxon>
        <taxon>Volvocaceae</taxon>
        <taxon>Volvox</taxon>
    </lineage>
</organism>
<evidence type="ECO:0000313" key="3">
    <source>
        <dbReference type="Proteomes" id="UP001165090"/>
    </source>
</evidence>
<evidence type="ECO:0000256" key="1">
    <source>
        <dbReference type="ARBA" id="ARBA00004430"/>
    </source>
</evidence>
<keyword evidence="3" id="KW-1185">Reference proteome</keyword>
<feature type="non-terminal residue" evidence="2">
    <location>
        <position position="1"/>
    </location>
</feature>
<dbReference type="EMBL" id="BSDZ01000021">
    <property type="protein sequence ID" value="GLI64957.1"/>
    <property type="molecule type" value="Genomic_DNA"/>
</dbReference>
<dbReference type="SUPFAM" id="SSF52047">
    <property type="entry name" value="RNI-like"/>
    <property type="match status" value="1"/>
</dbReference>
<reference evidence="2 3" key="1">
    <citation type="journal article" date="2023" name="IScience">
        <title>Expanded male sex-determining region conserved during the evolution of homothallism in the green alga Volvox.</title>
        <authorList>
            <person name="Yamamoto K."/>
            <person name="Matsuzaki R."/>
            <person name="Mahakham W."/>
            <person name="Heman W."/>
            <person name="Sekimoto H."/>
            <person name="Kawachi M."/>
            <person name="Minakuchi Y."/>
            <person name="Toyoda A."/>
            <person name="Nozaki H."/>
        </authorList>
    </citation>
    <scope>NUCLEOTIDE SEQUENCE [LARGE SCALE GENOMIC DNA]</scope>
    <source>
        <strain evidence="2 3">NIES-4468</strain>
    </source>
</reference>
<comment type="subcellular location">
    <subcellularLocation>
        <location evidence="1">Cytoplasm</location>
        <location evidence="1">Cytoskeleton</location>
        <location evidence="1">Cilium axoneme</location>
    </subcellularLocation>
</comment>
<comment type="caution">
    <text evidence="2">The sequence shown here is derived from an EMBL/GenBank/DDBJ whole genome shotgun (WGS) entry which is preliminary data.</text>
</comment>
<name>A0ABQ5S6I6_9CHLO</name>
<dbReference type="Proteomes" id="UP001165090">
    <property type="component" value="Unassembled WGS sequence"/>
</dbReference>
<gene>
    <name evidence="2" type="ORF">VaNZ11_008363</name>
</gene>
<sequence>FSEAELLDWLTSCRGLTNLRLRHCCQLSACAVSRLAAACASLEVLMLDRCDLPTCGFKLEPVPYGALSYVMIARCKSDDAGLPRGCQGSRHAAGVIGDGILSGTAGDTRGCLGGDVGAGGGEVGDGGGGRRSCWWMPLERDVKIIRLCDGAVLKEAMYQL</sequence>
<dbReference type="Gene3D" id="3.80.10.10">
    <property type="entry name" value="Ribonuclease Inhibitor"/>
    <property type="match status" value="1"/>
</dbReference>
<protein>
    <submittedName>
        <fullName evidence="2">Uncharacterized protein</fullName>
    </submittedName>
</protein>
<accession>A0ABQ5S6I6</accession>
<evidence type="ECO:0000313" key="2">
    <source>
        <dbReference type="EMBL" id="GLI64957.1"/>
    </source>
</evidence>
<proteinExistence type="predicted"/>
<dbReference type="InterPro" id="IPR032675">
    <property type="entry name" value="LRR_dom_sf"/>
</dbReference>